<dbReference type="PATRIC" id="fig|1053219.3.peg.4818"/>
<dbReference type="Gene3D" id="1.20.120.450">
    <property type="entry name" value="dinb family like domain"/>
    <property type="match status" value="1"/>
</dbReference>
<reference evidence="2 3" key="1">
    <citation type="submission" date="2012-04" db="EMBL/GenBank/DDBJ databases">
        <title>The Genome Sequence of Bacillus cereus MC67.</title>
        <authorList>
            <consortium name="The Broad Institute Genome Sequencing Platform"/>
            <consortium name="The Broad Institute Genome Sequencing Center for Infectious Disease"/>
            <person name="Feldgarden M."/>
            <person name="Van der Auwera G.A."/>
            <person name="Mahillon J."/>
            <person name="Duprez V."/>
            <person name="Timmery S."/>
            <person name="Mattelet C."/>
            <person name="Dierick K."/>
            <person name="Sun M."/>
            <person name="Yu Z."/>
            <person name="Zhu L."/>
            <person name="Hu X."/>
            <person name="Shank E.B."/>
            <person name="Swiecicka I."/>
            <person name="Hansen B.M."/>
            <person name="Andrup L."/>
            <person name="Young S.K."/>
            <person name="Zeng Q."/>
            <person name="Gargeya S."/>
            <person name="Fitzgerald M."/>
            <person name="Haas B."/>
            <person name="Abouelleil A."/>
            <person name="Alvarado L."/>
            <person name="Arachchi H.M."/>
            <person name="Berlin A."/>
            <person name="Chapman S.B."/>
            <person name="Goldberg J."/>
            <person name="Griggs A."/>
            <person name="Gujja S."/>
            <person name="Hansen M."/>
            <person name="Howarth C."/>
            <person name="Imamovic A."/>
            <person name="Larimer J."/>
            <person name="McCowen C."/>
            <person name="Montmayeur A."/>
            <person name="Murphy C."/>
            <person name="Neiman D."/>
            <person name="Pearson M."/>
            <person name="Priest M."/>
            <person name="Roberts A."/>
            <person name="Saif S."/>
            <person name="Shea T."/>
            <person name="Sisk P."/>
            <person name="Sykes S."/>
            <person name="Wortman J."/>
            <person name="Nusbaum C."/>
            <person name="Birren B."/>
        </authorList>
    </citation>
    <scope>NUCLEOTIDE SEQUENCE [LARGE SCALE GENOMIC DNA]</scope>
    <source>
        <strain evidence="2 3">MC67</strain>
    </source>
</reference>
<evidence type="ECO:0000259" key="1">
    <source>
        <dbReference type="Pfam" id="PF12867"/>
    </source>
</evidence>
<dbReference type="InterPro" id="IPR034660">
    <property type="entry name" value="DinB/YfiT-like"/>
</dbReference>
<proteinExistence type="predicted"/>
<name>J8F2Y8_BACCE</name>
<gene>
    <name evidence="2" type="ORF">II3_04721</name>
</gene>
<dbReference type="Pfam" id="PF12867">
    <property type="entry name" value="DinB_2"/>
    <property type="match status" value="1"/>
</dbReference>
<feature type="domain" description="DinB-like" evidence="1">
    <location>
        <begin position="18"/>
        <end position="148"/>
    </location>
</feature>
<dbReference type="RefSeq" id="WP_002161481.1">
    <property type="nucleotide sequence ID" value="NZ_JH792114.1"/>
</dbReference>
<dbReference type="InterPro" id="IPR024775">
    <property type="entry name" value="DinB-like"/>
</dbReference>
<dbReference type="HOGENOM" id="CLU_137351_0_0_9"/>
<dbReference type="SUPFAM" id="SSF109854">
    <property type="entry name" value="DinB/YfiT-like putative metalloenzymes"/>
    <property type="match status" value="1"/>
</dbReference>
<organism evidence="2 3">
    <name type="scientific">Bacillus cereus MC67</name>
    <dbReference type="NCBI Taxonomy" id="1053219"/>
    <lineage>
        <taxon>Bacteria</taxon>
        <taxon>Bacillati</taxon>
        <taxon>Bacillota</taxon>
        <taxon>Bacilli</taxon>
        <taxon>Bacillales</taxon>
        <taxon>Bacillaceae</taxon>
        <taxon>Bacillus</taxon>
        <taxon>Bacillus cereus group</taxon>
    </lineage>
</organism>
<dbReference type="Proteomes" id="UP000006997">
    <property type="component" value="Unassembled WGS sequence"/>
</dbReference>
<evidence type="ECO:0000313" key="3">
    <source>
        <dbReference type="Proteomes" id="UP000006997"/>
    </source>
</evidence>
<protein>
    <recommendedName>
        <fullName evidence="1">DinB-like domain-containing protein</fullName>
    </recommendedName>
</protein>
<sequence>MEKERILEEKLSLIEWCQTLNGISEDIWFQPFKKGSWAIADVISHFIVWDEFLMKYRVLYFASGKSVPNVPTDAEKMNKGAIIYARSGISKEELIDQFSFTRKQLVDQIERIPARNFNNDYQFGTKKVRLNDYFSSLIQHDLKHKEEIMQFLIHNQAYNKNRYNS</sequence>
<dbReference type="EMBL" id="AHEN01000044">
    <property type="protein sequence ID" value="EJQ95090.1"/>
    <property type="molecule type" value="Genomic_DNA"/>
</dbReference>
<evidence type="ECO:0000313" key="2">
    <source>
        <dbReference type="EMBL" id="EJQ95090.1"/>
    </source>
</evidence>
<dbReference type="AlphaFoldDB" id="J8F2Y8"/>
<accession>J8F2Y8</accession>
<comment type="caution">
    <text evidence="2">The sequence shown here is derived from an EMBL/GenBank/DDBJ whole genome shotgun (WGS) entry which is preliminary data.</text>
</comment>